<dbReference type="InterPro" id="IPR002734">
    <property type="entry name" value="RibDG_C"/>
</dbReference>
<protein>
    <recommendedName>
        <fullName evidence="4">Bacterial bifunctional deaminase-reductase C-terminal domain-containing protein</fullName>
    </recommendedName>
</protein>
<dbReference type="SUPFAM" id="SSF53597">
    <property type="entry name" value="Dihydrofolate reductase-like"/>
    <property type="match status" value="1"/>
</dbReference>
<comment type="pathway">
    <text evidence="1">Cofactor biosynthesis; riboflavin biosynthesis.</text>
</comment>
<keyword evidence="3" id="KW-0560">Oxidoreductase</keyword>
<dbReference type="Gene3D" id="3.40.430.10">
    <property type="entry name" value="Dihydrofolate Reductase, subunit A"/>
    <property type="match status" value="1"/>
</dbReference>
<evidence type="ECO:0000256" key="1">
    <source>
        <dbReference type="ARBA" id="ARBA00005104"/>
    </source>
</evidence>
<evidence type="ECO:0000256" key="3">
    <source>
        <dbReference type="ARBA" id="ARBA00023002"/>
    </source>
</evidence>
<keyword evidence="6" id="KW-1185">Reference proteome</keyword>
<comment type="caution">
    <text evidence="5">The sequence shown here is derived from an EMBL/GenBank/DDBJ whole genome shotgun (WGS) entry which is preliminary data.</text>
</comment>
<reference evidence="6" key="1">
    <citation type="submission" date="2014-06" db="EMBL/GenBank/DDBJ databases">
        <authorList>
            <person name="Winans N.J."/>
            <person name="Newell P.D."/>
            <person name="Douglas A.E."/>
        </authorList>
    </citation>
    <scope>NUCLEOTIDE SEQUENCE [LARGE SCALE GENOMIC DNA]</scope>
    <source>
        <strain evidence="6">DmL_052</strain>
    </source>
</reference>
<evidence type="ECO:0000313" key="5">
    <source>
        <dbReference type="EMBL" id="OUI78185.1"/>
    </source>
</evidence>
<dbReference type="EMBL" id="JOPB01000007">
    <property type="protein sequence ID" value="OUI78185.1"/>
    <property type="molecule type" value="Genomic_DNA"/>
</dbReference>
<feature type="domain" description="Bacterial bifunctional deaminase-reductase C-terminal" evidence="4">
    <location>
        <begin position="3"/>
        <end position="228"/>
    </location>
</feature>
<keyword evidence="2" id="KW-0521">NADP</keyword>
<gene>
    <name evidence="5" type="ORF">HK18_09040</name>
</gene>
<evidence type="ECO:0000259" key="4">
    <source>
        <dbReference type="Pfam" id="PF01872"/>
    </source>
</evidence>
<sequence length="239" mass="26764">MMPYIICHMMTTIDGRIIAERWTLPNDGISTLDSVTEPYFTISDNFQADAELFGRNTVQKDLCSDLFDPTGLPPTNNPTTFIGKLTSRRFCIILDPHGKTLYKSNQLAEENVIAVLSEQVSDHYLQHLRDLRISYLFAGSDGRDLNTAMQTLAAEFNIKKIVLQGGGIINGAFLKAKLINEISLIIYPSIDGLSGIHTIFECPDQQNIIPGLGQELKLTSTQQLDHGIMWLHYHVKKNV</sequence>
<organism evidence="5 6">
    <name type="scientific">Commensalibacter intestini</name>
    <dbReference type="NCBI Taxonomy" id="479936"/>
    <lineage>
        <taxon>Bacteria</taxon>
        <taxon>Pseudomonadati</taxon>
        <taxon>Pseudomonadota</taxon>
        <taxon>Alphaproteobacteria</taxon>
        <taxon>Acetobacterales</taxon>
        <taxon>Acetobacteraceae</taxon>
    </lineage>
</organism>
<dbReference type="PANTHER" id="PTHR38011">
    <property type="entry name" value="DIHYDROFOLATE REDUCTASE FAMILY PROTEIN (AFU_ORTHOLOGUE AFUA_8G06820)"/>
    <property type="match status" value="1"/>
</dbReference>
<dbReference type="InterPro" id="IPR050765">
    <property type="entry name" value="Riboflavin_Biosynth_HTPR"/>
</dbReference>
<dbReference type="Proteomes" id="UP000194946">
    <property type="component" value="Unassembled WGS sequence"/>
</dbReference>
<proteinExistence type="predicted"/>
<dbReference type="GO" id="GO:0008703">
    <property type="term" value="F:5-amino-6-(5-phosphoribosylamino)uracil reductase activity"/>
    <property type="evidence" value="ECO:0007669"/>
    <property type="project" value="InterPro"/>
</dbReference>
<evidence type="ECO:0000256" key="2">
    <source>
        <dbReference type="ARBA" id="ARBA00022857"/>
    </source>
</evidence>
<evidence type="ECO:0000313" key="6">
    <source>
        <dbReference type="Proteomes" id="UP000194946"/>
    </source>
</evidence>
<accession>A0A251ZU55</accession>
<dbReference type="RefSeq" id="WP_086632314.1">
    <property type="nucleotide sequence ID" value="NZ_JOPB01000007.1"/>
</dbReference>
<dbReference type="Pfam" id="PF01872">
    <property type="entry name" value="RibD_C"/>
    <property type="match status" value="1"/>
</dbReference>
<dbReference type="GO" id="GO:0009231">
    <property type="term" value="P:riboflavin biosynthetic process"/>
    <property type="evidence" value="ECO:0007669"/>
    <property type="project" value="InterPro"/>
</dbReference>
<name>A0A251ZU55_9PROT</name>
<dbReference type="AlphaFoldDB" id="A0A251ZU55"/>
<dbReference type="PANTHER" id="PTHR38011:SF7">
    <property type="entry name" value="2,5-DIAMINO-6-RIBOSYLAMINO-4(3H)-PYRIMIDINONE 5'-PHOSPHATE REDUCTASE"/>
    <property type="match status" value="1"/>
</dbReference>
<dbReference type="InterPro" id="IPR024072">
    <property type="entry name" value="DHFR-like_dom_sf"/>
</dbReference>